<accession>A0A2H1VYF1</accession>
<proteinExistence type="predicted"/>
<dbReference type="EMBL" id="ODYU01005223">
    <property type="protein sequence ID" value="SOQ45871.1"/>
    <property type="molecule type" value="Genomic_DNA"/>
</dbReference>
<dbReference type="AlphaFoldDB" id="A0A2H1VYF1"/>
<reference evidence="1" key="1">
    <citation type="submission" date="2016-07" db="EMBL/GenBank/DDBJ databases">
        <authorList>
            <person name="Bretaudeau A."/>
        </authorList>
    </citation>
    <scope>NUCLEOTIDE SEQUENCE</scope>
    <source>
        <strain evidence="1">Rice</strain>
        <tissue evidence="1">Whole body</tissue>
    </source>
</reference>
<name>A0A2H1VYF1_SPOFR</name>
<protein>
    <submittedName>
        <fullName evidence="1">SFRICE_008672</fullName>
    </submittedName>
</protein>
<evidence type="ECO:0000313" key="1">
    <source>
        <dbReference type="EMBL" id="SOQ45871.1"/>
    </source>
</evidence>
<organism evidence="1">
    <name type="scientific">Spodoptera frugiperda</name>
    <name type="common">Fall armyworm</name>
    <dbReference type="NCBI Taxonomy" id="7108"/>
    <lineage>
        <taxon>Eukaryota</taxon>
        <taxon>Metazoa</taxon>
        <taxon>Ecdysozoa</taxon>
        <taxon>Arthropoda</taxon>
        <taxon>Hexapoda</taxon>
        <taxon>Insecta</taxon>
        <taxon>Pterygota</taxon>
        <taxon>Neoptera</taxon>
        <taxon>Endopterygota</taxon>
        <taxon>Lepidoptera</taxon>
        <taxon>Glossata</taxon>
        <taxon>Ditrysia</taxon>
        <taxon>Noctuoidea</taxon>
        <taxon>Noctuidae</taxon>
        <taxon>Amphipyrinae</taxon>
        <taxon>Spodoptera</taxon>
    </lineage>
</organism>
<gene>
    <name evidence="1" type="ORF">SFRICE_008672</name>
</gene>
<sequence>MTPKPETTICGSHKELFRAGIGPATRCVAVVCPASASEYIQNLIKLHTGPTASAYQHDERACSSRRHLTSITAGKRADVSAYDRQHTRDSSGVPGVYAAALIAYHQLLVKDGFPPAMCYATLLWMRMASTNHILWNAIYLSIDTHHGYVS</sequence>